<dbReference type="AlphaFoldDB" id="A0A0F8EBT5"/>
<evidence type="ECO:0000313" key="2">
    <source>
        <dbReference type="EMBL" id="KKG27574.1"/>
    </source>
</evidence>
<organism evidence="2 3">
    <name type="scientific">Methanosarcina mazei</name>
    <name type="common">Methanosarcina frisia</name>
    <dbReference type="NCBI Taxonomy" id="2209"/>
    <lineage>
        <taxon>Archaea</taxon>
        <taxon>Methanobacteriati</taxon>
        <taxon>Methanobacteriota</taxon>
        <taxon>Stenosarchaea group</taxon>
        <taxon>Methanomicrobia</taxon>
        <taxon>Methanosarcinales</taxon>
        <taxon>Methanosarcinaceae</taxon>
        <taxon>Methanosarcina</taxon>
    </lineage>
</organism>
<dbReference type="Proteomes" id="UP000034399">
    <property type="component" value="Unassembled WGS sequence"/>
</dbReference>
<name>A0A0F8EBT5_METMZ</name>
<dbReference type="PATRIC" id="fig|2209.61.peg.1595"/>
<sequence>MRLYSRPTGRDVTRINGNRDGMVSLRHERAQEQARNKERVASVQQFRNSMNVNVMSELADHNKS</sequence>
<reference evidence="2 3" key="1">
    <citation type="journal article" date="2015" name="ISME J.">
        <title>Genomic and phenotypic differentiation among Methanosarcina mazei populations from Columbia River sediment.</title>
        <authorList>
            <person name="Youngblut N.D."/>
            <person name="Wirth J.S."/>
            <person name="Henriksen J.R."/>
            <person name="Smith M."/>
            <person name="Simon H."/>
            <person name="Metcalf W.W."/>
            <person name="Whitaker R.J."/>
        </authorList>
    </citation>
    <scope>NUCLEOTIDE SEQUENCE [LARGE SCALE GENOMIC DNA]</scope>
    <source>
        <strain evidence="2 3">3.F.A.1A.1</strain>
    </source>
</reference>
<comment type="caution">
    <text evidence="2">The sequence shown here is derived from an EMBL/GenBank/DDBJ whole genome shotgun (WGS) entry which is preliminary data.</text>
</comment>
<evidence type="ECO:0000313" key="3">
    <source>
        <dbReference type="Proteomes" id="UP000034399"/>
    </source>
</evidence>
<feature type="region of interest" description="Disordered" evidence="1">
    <location>
        <begin position="1"/>
        <end position="20"/>
    </location>
</feature>
<proteinExistence type="predicted"/>
<gene>
    <name evidence="2" type="ORF">DU52_07265</name>
</gene>
<accession>A0A0F8EBT5</accession>
<evidence type="ECO:0000256" key="1">
    <source>
        <dbReference type="SAM" id="MobiDB-lite"/>
    </source>
</evidence>
<protein>
    <submittedName>
        <fullName evidence="2">Uncharacterized protein</fullName>
    </submittedName>
</protein>
<dbReference type="EMBL" id="JJPA01000233">
    <property type="protein sequence ID" value="KKG27574.1"/>
    <property type="molecule type" value="Genomic_DNA"/>
</dbReference>